<feature type="transmembrane region" description="Helical" evidence="2">
    <location>
        <begin position="407"/>
        <end position="429"/>
    </location>
</feature>
<name>A0A8S4AWE4_9TELE</name>
<evidence type="ECO:0000256" key="1">
    <source>
        <dbReference type="ARBA" id="ARBA00010090"/>
    </source>
</evidence>
<sequence>MSRTTAFFLSLERFISDFDREISPDTAVNLSPLLSEEDVLRMNEHINQLDQIRMDPDFRMVFLFQRVPPSHFLDLLSTHEPEMLRFLSDLEEVAVQLDKMNKGAKISSVVGSSAAAIGGLLTIGLALTPVTAGASVALSVIGLVLEGGIGATNAITNLTGIWVNYQNLDKAQKAFKSFVTCMQEIQSCLKEASSQTGTEVQTSTNDVLMELDGADLSMGGVRKNVESLIDNVKEVEAGLSLASDLPDVSQAVVEGTLTLFSEAFSLGFDVFSVCKNGKDLAKGTETIISKFIRARAALWRSEMDSWRKMQDSLSNGLPTAQEKKEILEASFISDFDREISPDTAVNLSLLLMDPDFRMVFLFQKVSPSHFMDLLSTHEPEMLRFLSDLEEVAVNLDKMNKGAKISSVVGSSVGAIGSILSIIGLALIPVTAGASVALSISGLVLGVASGTNSAITTLTGTLVNKQNQNEGQKAFESFVRCMQKIQSCLEEARSQTGTEVQTSTNDVLMELGQAALSMGGVGKTIDSLIDNVSSLKALKMEGAGGAAAKEVESGSKFCGLASDLPDVGQAATKGPLALSKGARAGLITLNALFLGLDVFFICKDGKDLAKGTETIISKFIRARAALWRSEMDSWRRMQDSLSNGLPTAQEKKEILEASFNRQNLKEALCCYVLYTAMYTDTVRSFLEILPEWTLAREIEMLLLVDIKDRLDKLSFKLSNITESKAKGKALKDSVINFIKKDSKLGELEGELAAVLRNTPAGLEQLDGVLDAVEKLAATSKHVFTRNQILHLSNETHLDTIQAIITAARHASPLLLEFKRDAKAFFQPKLPNLEVLSYQLDRYVKTTNMICEKLPRRLIGDFDREISPDTAVNLSPLLSEEDVLRMNEHINQLDQIRMDPDFRMVFLFQRVPPSHFMDLLSTHEPEMLRFLSDLEEVAVKLDKMNKGAKISSVVGSSRGHLGLVLGVASGTNSAITNLTGTLVNKQNQYKGQKAFESFVRCMQKIQSCLEEARSQTGTEVQTSTNDVVMGLGQAALSVGCVGKKIDSLIDNVSSLKALKIGAAGGAAGAAAKEVKAGSRFSRLASDLPDVGQAAAKGPLALSKGARAGLITLNALFLGLDVFFICKDGKDLAKGTETIISKFIRARAALWCSEMDSWRKMQDSLSKGLPTAQEKKEILEASFYIKLKEALCRYVSNTAMYIDTVRSFLEILPEWTLAREKEINHMVNIIDRLDKLSFKLSNITESQAKGKALKDSVINFIKKDSKLAELEGELAAVLREALGGLEQLDGFLDAVEKLAVTSEHVFTRNRILHLSNETHLDTIQAIITAARHVSPLLLEFKRDAKAFFQPKLPNLEVLSYQLDRYVKTTNTICEKLPRRMDPDFRIVFLFQKVPPSHFMGLLSTHEPEMLRFLSDLEEVAVKLEIINKGAKISSVTGSLAGAIGSILSIVGLALIPVTAGVSVALSVSKSVLEGATNAITNLTETWVNNQNLDEAQKAFQSFEKCMQKIQCCLEEARSQTGTEVLTSTNDVLMGLGGADLSVGDVRKTIRSLTDKVSSSKAGGDAPKKIEAGSRFSRLASDIQDVGQAAAKGPLALSKEESITLNALFLGLNVFFIYKNGKDLATGTETIISKFIRARAALLRSGMDSWRRIQDSLSKGLPTAQKKKEILEASGISPDTAVNLSPLLSEGKVWRMLEHINQLDEIRMDPNFRMELDCFLDAAETLAVTSLHVFTKNQLLILPQEIGLDYVQAVITAARSVCPLILEFKREAKAFFSPKLQNVEVLAHLLDKYIQTSKNICEKMDKSCLTDFSLKTSEPAVEICVDMSDDDIQRMLDHLEESAVQRDRMNKGAKISSVAGSSVGAVGGVLSIVGLALIPVTAGVSLALTMTGVGLGVTSKVNSVVTTATEMGVNLTQQKKANEVFQSFMEDVARIQDCLGEVSRQMVAKMETDGIEVAVGVGKILRNSVTIGRGINKLVDMASAAKLLNAEKAIASEGKVLAQEGKALRNNPRVASEIPDVGSAVAKGPLALGKGARAGFIALNALFLGMDIFFICKDSISLARGSETETSQFIRARAALWSSEIDSWKKIHDCLDEGLKTSAKKKAVLETPFYPDT</sequence>
<dbReference type="Proteomes" id="UP000677803">
    <property type="component" value="Unassembled WGS sequence"/>
</dbReference>
<keyword evidence="2" id="KW-1133">Transmembrane helix</keyword>
<evidence type="ECO:0000313" key="4">
    <source>
        <dbReference type="Proteomes" id="UP000677803"/>
    </source>
</evidence>
<dbReference type="GO" id="GO:0005576">
    <property type="term" value="C:extracellular region"/>
    <property type="evidence" value="ECO:0007669"/>
    <property type="project" value="InterPro"/>
</dbReference>
<keyword evidence="2" id="KW-0472">Membrane</keyword>
<comment type="similarity">
    <text evidence="1">Belongs to the apolipoprotein L family.</text>
</comment>
<dbReference type="GO" id="GO:0006869">
    <property type="term" value="P:lipid transport"/>
    <property type="evidence" value="ECO:0007669"/>
    <property type="project" value="InterPro"/>
</dbReference>
<comment type="caution">
    <text evidence="3">The sequence shown here is derived from an EMBL/GenBank/DDBJ whole genome shotgun (WGS) entry which is preliminary data.</text>
</comment>
<feature type="transmembrane region" description="Helical" evidence="2">
    <location>
        <begin position="136"/>
        <end position="163"/>
    </location>
</feature>
<dbReference type="GO" id="GO:0008289">
    <property type="term" value="F:lipid binding"/>
    <property type="evidence" value="ECO:0007669"/>
    <property type="project" value="InterPro"/>
</dbReference>
<reference evidence="3" key="1">
    <citation type="submission" date="2021-05" db="EMBL/GenBank/DDBJ databases">
        <authorList>
            <person name="Tigano A."/>
        </authorList>
    </citation>
    <scope>NUCLEOTIDE SEQUENCE</scope>
</reference>
<dbReference type="GO" id="GO:0016020">
    <property type="term" value="C:membrane"/>
    <property type="evidence" value="ECO:0007669"/>
    <property type="project" value="TreeGrafter"/>
</dbReference>
<dbReference type="GO" id="GO:0042157">
    <property type="term" value="P:lipoprotein metabolic process"/>
    <property type="evidence" value="ECO:0007669"/>
    <property type="project" value="InterPro"/>
</dbReference>
<proteinExistence type="inferred from homology"/>
<evidence type="ECO:0000313" key="3">
    <source>
        <dbReference type="EMBL" id="CAG5897254.1"/>
    </source>
</evidence>
<keyword evidence="2" id="KW-0812">Transmembrane</keyword>
<organism evidence="3 4">
    <name type="scientific">Menidia menidia</name>
    <name type="common">Atlantic silverside</name>
    <dbReference type="NCBI Taxonomy" id="238744"/>
    <lineage>
        <taxon>Eukaryota</taxon>
        <taxon>Metazoa</taxon>
        <taxon>Chordata</taxon>
        <taxon>Craniata</taxon>
        <taxon>Vertebrata</taxon>
        <taxon>Euteleostomi</taxon>
        <taxon>Actinopterygii</taxon>
        <taxon>Neopterygii</taxon>
        <taxon>Teleostei</taxon>
        <taxon>Neoteleostei</taxon>
        <taxon>Acanthomorphata</taxon>
        <taxon>Ovalentaria</taxon>
        <taxon>Atherinomorphae</taxon>
        <taxon>Atheriniformes</taxon>
        <taxon>Atherinopsidae</taxon>
        <taxon>Menidiinae</taxon>
        <taxon>Menidia</taxon>
    </lineage>
</organism>
<keyword evidence="4" id="KW-1185">Reference proteome</keyword>
<dbReference type="PANTHER" id="PTHR14096">
    <property type="entry name" value="APOLIPOPROTEIN L"/>
    <property type="match status" value="1"/>
</dbReference>
<dbReference type="Pfam" id="PF05461">
    <property type="entry name" value="ApoL"/>
    <property type="match status" value="5"/>
</dbReference>
<evidence type="ECO:0000256" key="2">
    <source>
        <dbReference type="SAM" id="Phobius"/>
    </source>
</evidence>
<feature type="transmembrane region" description="Helical" evidence="2">
    <location>
        <begin position="109"/>
        <end position="130"/>
    </location>
</feature>
<protein>
    <submittedName>
        <fullName evidence="3">(Atlantic silverside) hypothetical protein</fullName>
    </submittedName>
</protein>
<dbReference type="PANTHER" id="PTHR14096:SF57">
    <property type="entry name" value="APOLIPOPROTEIN L4"/>
    <property type="match status" value="1"/>
</dbReference>
<gene>
    <name evidence="3" type="ORF">MMEN_LOCUS8314</name>
</gene>
<accession>A0A8S4AWE4</accession>
<dbReference type="InterPro" id="IPR008405">
    <property type="entry name" value="ApoL"/>
</dbReference>
<dbReference type="OrthoDB" id="6146578at2759"/>
<dbReference type="EMBL" id="CAJRST010008890">
    <property type="protein sequence ID" value="CAG5897254.1"/>
    <property type="molecule type" value="Genomic_DNA"/>
</dbReference>